<evidence type="ECO:0000313" key="2">
    <source>
        <dbReference type="EMBL" id="KIX01114.1"/>
    </source>
</evidence>
<gene>
    <name evidence="2" type="ORF">Z518_10180</name>
</gene>
<keyword evidence="3" id="KW-1185">Reference proteome</keyword>
<dbReference type="PANTHER" id="PTHR42791:SF16">
    <property type="entry name" value="N-ACETYLTRANSFERASE DOMAIN-CONTAINING PROTEIN"/>
    <property type="match status" value="1"/>
</dbReference>
<evidence type="ECO:0000313" key="3">
    <source>
        <dbReference type="Proteomes" id="UP000053617"/>
    </source>
</evidence>
<dbReference type="Proteomes" id="UP000053617">
    <property type="component" value="Unassembled WGS sequence"/>
</dbReference>
<dbReference type="PANTHER" id="PTHR42791">
    <property type="entry name" value="GNAT FAMILY ACETYLTRANSFERASE"/>
    <property type="match status" value="1"/>
</dbReference>
<protein>
    <recommendedName>
        <fullName evidence="1">N-acetyltransferase domain-containing protein</fullName>
    </recommendedName>
</protein>
<dbReference type="OrthoDB" id="2744543at2759"/>
<dbReference type="InterPro" id="IPR000182">
    <property type="entry name" value="GNAT_dom"/>
</dbReference>
<dbReference type="AlphaFoldDB" id="A0A0D2I5P8"/>
<dbReference type="SUPFAM" id="SSF55729">
    <property type="entry name" value="Acyl-CoA N-acyltransferases (Nat)"/>
    <property type="match status" value="1"/>
</dbReference>
<name>A0A0D2I5P8_9EURO</name>
<dbReference type="RefSeq" id="XP_013268250.1">
    <property type="nucleotide sequence ID" value="XM_013412796.1"/>
</dbReference>
<dbReference type="Pfam" id="PF00583">
    <property type="entry name" value="Acetyltransf_1"/>
    <property type="match status" value="1"/>
</dbReference>
<dbReference type="STRING" id="1442369.A0A0D2I5P8"/>
<proteinExistence type="predicted"/>
<dbReference type="GeneID" id="25298251"/>
<dbReference type="Gene3D" id="3.40.630.30">
    <property type="match status" value="1"/>
</dbReference>
<feature type="domain" description="N-acetyltransferase" evidence="1">
    <location>
        <begin position="123"/>
        <end position="257"/>
    </location>
</feature>
<organism evidence="2 3">
    <name type="scientific">Rhinocladiella mackenziei CBS 650.93</name>
    <dbReference type="NCBI Taxonomy" id="1442369"/>
    <lineage>
        <taxon>Eukaryota</taxon>
        <taxon>Fungi</taxon>
        <taxon>Dikarya</taxon>
        <taxon>Ascomycota</taxon>
        <taxon>Pezizomycotina</taxon>
        <taxon>Eurotiomycetes</taxon>
        <taxon>Chaetothyriomycetidae</taxon>
        <taxon>Chaetothyriales</taxon>
        <taxon>Herpotrichiellaceae</taxon>
        <taxon>Rhinocladiella</taxon>
    </lineage>
</organism>
<accession>A0A0D2I5P8</accession>
<reference evidence="2 3" key="1">
    <citation type="submission" date="2015-01" db="EMBL/GenBank/DDBJ databases">
        <title>The Genome Sequence of Rhinocladiella mackenzie CBS 650.93.</title>
        <authorList>
            <consortium name="The Broad Institute Genomics Platform"/>
            <person name="Cuomo C."/>
            <person name="de Hoog S."/>
            <person name="Gorbushina A."/>
            <person name="Stielow B."/>
            <person name="Teixiera M."/>
            <person name="Abouelleil A."/>
            <person name="Chapman S.B."/>
            <person name="Priest M."/>
            <person name="Young S.K."/>
            <person name="Wortman J."/>
            <person name="Nusbaum C."/>
            <person name="Birren B."/>
        </authorList>
    </citation>
    <scope>NUCLEOTIDE SEQUENCE [LARGE SCALE GENOMIC DNA]</scope>
    <source>
        <strain evidence="2 3">CBS 650.93</strain>
    </source>
</reference>
<dbReference type="InterPro" id="IPR016181">
    <property type="entry name" value="Acyl_CoA_acyltransferase"/>
</dbReference>
<sequence length="304" mass="34960">MSLIASAPVPTLSTSRPFTIRRARFSDLRCAARICRLAFWDDVLFGRLIHPYRAKYPFDVDKYWYRRFVVDFWKWNDVFLVATETVDVDDSRNPSPGIATQREIITGFAHWSRIGPSRRKNYAAGWDLAWWDLRRLLSPLTSVSMRILNFFSPNRAASPTDEDIIEQSYHYLDHIWLGPRAESWYLECLAVDPAYQNQGAGRALVAWGLEQARKEGIATSVIAADGKERFYQNCGFDIGPVGRSGEGEGNPLRKAPGGLVFFKDKEGVVVEQRAPGEWMEGTGVFDWEEWERRVWKGKKVDEER</sequence>
<dbReference type="GO" id="GO:0016747">
    <property type="term" value="F:acyltransferase activity, transferring groups other than amino-acyl groups"/>
    <property type="evidence" value="ECO:0007669"/>
    <property type="project" value="InterPro"/>
</dbReference>
<dbReference type="HOGENOM" id="CLU_060131_3_1_1"/>
<dbReference type="EMBL" id="KN847482">
    <property type="protein sequence ID" value="KIX01114.1"/>
    <property type="molecule type" value="Genomic_DNA"/>
</dbReference>
<dbReference type="PROSITE" id="PS51186">
    <property type="entry name" value="GNAT"/>
    <property type="match status" value="1"/>
</dbReference>
<dbReference type="CDD" id="cd04301">
    <property type="entry name" value="NAT_SF"/>
    <property type="match status" value="1"/>
</dbReference>
<dbReference type="InterPro" id="IPR052523">
    <property type="entry name" value="Trichothecene_AcTrans"/>
</dbReference>
<dbReference type="VEuPathDB" id="FungiDB:Z518_10180"/>
<evidence type="ECO:0000259" key="1">
    <source>
        <dbReference type="PROSITE" id="PS51186"/>
    </source>
</evidence>